<evidence type="ECO:0000256" key="3">
    <source>
        <dbReference type="ARBA" id="ARBA00022679"/>
    </source>
</evidence>
<dbReference type="EMBL" id="JAUEPP010000007">
    <property type="protein sequence ID" value="KAK3339098.1"/>
    <property type="molecule type" value="Genomic_DNA"/>
</dbReference>
<proteinExistence type="inferred from homology"/>
<dbReference type="AlphaFoldDB" id="A0AAE0J8S1"/>
<dbReference type="FunFam" id="3.90.550.10:FF:000051">
    <property type="entry name" value="Alpha-1,2-mannosyltransferase (Ktr4)"/>
    <property type="match status" value="1"/>
</dbReference>
<evidence type="ECO:0000313" key="6">
    <source>
        <dbReference type="EMBL" id="KAK3339098.1"/>
    </source>
</evidence>
<feature type="compositionally biased region" description="Low complexity" evidence="4">
    <location>
        <begin position="45"/>
        <end position="69"/>
    </location>
</feature>
<dbReference type="RefSeq" id="XP_062678458.1">
    <property type="nucleotide sequence ID" value="XM_062822997.1"/>
</dbReference>
<dbReference type="InterPro" id="IPR002685">
    <property type="entry name" value="Glyco_trans_15"/>
</dbReference>
<dbReference type="Pfam" id="PF01793">
    <property type="entry name" value="Glyco_transf_15"/>
    <property type="match status" value="1"/>
</dbReference>
<evidence type="ECO:0000256" key="2">
    <source>
        <dbReference type="ARBA" id="ARBA00022676"/>
    </source>
</evidence>
<evidence type="ECO:0000313" key="7">
    <source>
        <dbReference type="Proteomes" id="UP001278500"/>
    </source>
</evidence>
<keyword evidence="3" id="KW-0808">Transferase</keyword>
<dbReference type="GO" id="GO:0006487">
    <property type="term" value="P:protein N-linked glycosylation"/>
    <property type="evidence" value="ECO:0007669"/>
    <property type="project" value="TreeGrafter"/>
</dbReference>
<dbReference type="GO" id="GO:0016020">
    <property type="term" value="C:membrane"/>
    <property type="evidence" value="ECO:0007669"/>
    <property type="project" value="InterPro"/>
</dbReference>
<dbReference type="PANTHER" id="PTHR31121:SF6">
    <property type="entry name" value="ALPHA-1,2 MANNOSYLTRANSFERASE KTR1"/>
    <property type="match status" value="1"/>
</dbReference>
<feature type="region of interest" description="Disordered" evidence="4">
    <location>
        <begin position="43"/>
        <end position="93"/>
    </location>
</feature>
<name>A0AAE0J8S1_9PEZI</name>
<feature type="transmembrane region" description="Helical" evidence="5">
    <location>
        <begin position="7"/>
        <end position="25"/>
    </location>
</feature>
<reference evidence="6" key="2">
    <citation type="submission" date="2023-06" db="EMBL/GenBank/DDBJ databases">
        <authorList>
            <consortium name="Lawrence Berkeley National Laboratory"/>
            <person name="Haridas S."/>
            <person name="Hensen N."/>
            <person name="Bonometti L."/>
            <person name="Westerberg I."/>
            <person name="Brannstrom I.O."/>
            <person name="Guillou S."/>
            <person name="Cros-Aarteil S."/>
            <person name="Calhoun S."/>
            <person name="Kuo A."/>
            <person name="Mondo S."/>
            <person name="Pangilinan J."/>
            <person name="Riley R."/>
            <person name="Labutti K."/>
            <person name="Andreopoulos B."/>
            <person name="Lipzen A."/>
            <person name="Chen C."/>
            <person name="Yanf M."/>
            <person name="Daum C."/>
            <person name="Ng V."/>
            <person name="Clum A."/>
            <person name="Steindorff A."/>
            <person name="Ohm R."/>
            <person name="Martin F."/>
            <person name="Silar P."/>
            <person name="Natvig D."/>
            <person name="Lalanne C."/>
            <person name="Gautier V."/>
            <person name="Ament-Velasquez S.L."/>
            <person name="Kruys A."/>
            <person name="Hutchinson M.I."/>
            <person name="Powell A.J."/>
            <person name="Barry K."/>
            <person name="Miller A.N."/>
            <person name="Grigoriev I.V."/>
            <person name="Debuchy R."/>
            <person name="Gladieux P."/>
            <person name="Thoren M.H."/>
            <person name="Johannesson H."/>
        </authorList>
    </citation>
    <scope>NUCLEOTIDE SEQUENCE</scope>
    <source>
        <strain evidence="6">CBS 560.94</strain>
    </source>
</reference>
<dbReference type="InterPro" id="IPR029044">
    <property type="entry name" value="Nucleotide-diphossugar_trans"/>
</dbReference>
<dbReference type="GeneID" id="87860151"/>
<accession>A0AAE0J8S1</accession>
<keyword evidence="7" id="KW-1185">Reference proteome</keyword>
<keyword evidence="2 6" id="KW-0328">Glycosyltransferase</keyword>
<dbReference type="GO" id="GO:0000026">
    <property type="term" value="F:alpha-1,2-mannosyltransferase activity"/>
    <property type="evidence" value="ECO:0007669"/>
    <property type="project" value="TreeGrafter"/>
</dbReference>
<dbReference type="SUPFAM" id="SSF53448">
    <property type="entry name" value="Nucleotide-diphospho-sugar transferases"/>
    <property type="match status" value="1"/>
</dbReference>
<dbReference type="GO" id="GO:0005794">
    <property type="term" value="C:Golgi apparatus"/>
    <property type="evidence" value="ECO:0007669"/>
    <property type="project" value="TreeGrafter"/>
</dbReference>
<dbReference type="Proteomes" id="UP001278500">
    <property type="component" value="Unassembled WGS sequence"/>
</dbReference>
<comment type="similarity">
    <text evidence="1">Belongs to the glycosyltransferase 15 family.</text>
</comment>
<protein>
    <submittedName>
        <fullName evidence="6">Alpha-1,2 mannosyltransferase KTR1</fullName>
    </submittedName>
</protein>
<dbReference type="Gene3D" id="3.90.550.10">
    <property type="entry name" value="Spore Coat Polysaccharide Biosynthesis Protein SpsA, Chain A"/>
    <property type="match status" value="1"/>
</dbReference>
<organism evidence="6 7">
    <name type="scientific">Neurospora tetraspora</name>
    <dbReference type="NCBI Taxonomy" id="94610"/>
    <lineage>
        <taxon>Eukaryota</taxon>
        <taxon>Fungi</taxon>
        <taxon>Dikarya</taxon>
        <taxon>Ascomycota</taxon>
        <taxon>Pezizomycotina</taxon>
        <taxon>Sordariomycetes</taxon>
        <taxon>Sordariomycetidae</taxon>
        <taxon>Sordariales</taxon>
        <taxon>Sordariaceae</taxon>
        <taxon>Neurospora</taxon>
    </lineage>
</organism>
<dbReference type="PANTHER" id="PTHR31121">
    <property type="entry name" value="ALPHA-1,2 MANNOSYLTRANSFERASE KTR1"/>
    <property type="match status" value="1"/>
</dbReference>
<comment type="caution">
    <text evidence="6">The sequence shown here is derived from an EMBL/GenBank/DDBJ whole genome shotgun (WGS) entry which is preliminary data.</text>
</comment>
<keyword evidence="5" id="KW-0472">Membrane</keyword>
<evidence type="ECO:0000256" key="4">
    <source>
        <dbReference type="SAM" id="MobiDB-lite"/>
    </source>
</evidence>
<evidence type="ECO:0000256" key="5">
    <source>
        <dbReference type="SAM" id="Phobius"/>
    </source>
</evidence>
<evidence type="ECO:0000256" key="1">
    <source>
        <dbReference type="ARBA" id="ARBA00007677"/>
    </source>
</evidence>
<reference evidence="6" key="1">
    <citation type="journal article" date="2023" name="Mol. Phylogenet. Evol.">
        <title>Genome-scale phylogeny and comparative genomics of the fungal order Sordariales.</title>
        <authorList>
            <person name="Hensen N."/>
            <person name="Bonometti L."/>
            <person name="Westerberg I."/>
            <person name="Brannstrom I.O."/>
            <person name="Guillou S."/>
            <person name="Cros-Aarteil S."/>
            <person name="Calhoun S."/>
            <person name="Haridas S."/>
            <person name="Kuo A."/>
            <person name="Mondo S."/>
            <person name="Pangilinan J."/>
            <person name="Riley R."/>
            <person name="LaButti K."/>
            <person name="Andreopoulos B."/>
            <person name="Lipzen A."/>
            <person name="Chen C."/>
            <person name="Yan M."/>
            <person name="Daum C."/>
            <person name="Ng V."/>
            <person name="Clum A."/>
            <person name="Steindorff A."/>
            <person name="Ohm R.A."/>
            <person name="Martin F."/>
            <person name="Silar P."/>
            <person name="Natvig D.O."/>
            <person name="Lalanne C."/>
            <person name="Gautier V."/>
            <person name="Ament-Velasquez S.L."/>
            <person name="Kruys A."/>
            <person name="Hutchinson M.I."/>
            <person name="Powell A.J."/>
            <person name="Barry K."/>
            <person name="Miller A.N."/>
            <person name="Grigoriev I.V."/>
            <person name="Debuchy R."/>
            <person name="Gladieux P."/>
            <person name="Hiltunen Thoren M."/>
            <person name="Johannesson H."/>
        </authorList>
    </citation>
    <scope>NUCLEOTIDE SEQUENCE</scope>
    <source>
        <strain evidence="6">CBS 560.94</strain>
    </source>
</reference>
<keyword evidence="5" id="KW-1133">Transmembrane helix</keyword>
<keyword evidence="5" id="KW-0812">Transmembrane</keyword>
<dbReference type="GO" id="GO:0000032">
    <property type="term" value="P:cell wall mannoprotein biosynthetic process"/>
    <property type="evidence" value="ECO:0007669"/>
    <property type="project" value="TreeGrafter"/>
</dbReference>
<sequence>MAAGSARYVRYILFAFFVIAVLYFISTPTSVVTPLKDNFGKFQQSTGNSKPSTGSTTGSTAGSTTGGTTDAAHDEKTPVKSNGADYDPAQYPLAMTPNDPGWNELSGVKGGPRMNATFVTLARNADVWEIAKSIRSVEDRFNRRYNYDWVFLNDKPFDDTFKKVTSSLVSGKTYYGEIPTEHWSFPPHIDQEKAKKVREDMRQRKIIYGDSVSYRHMCRFESGFFFRQPLMMNYDYYWRVEPSVEFHCDIHYDPFRFMHENKKKYSFVLSLYEYFETIPTLWDSVTKFIKNHPEHIAEGNSMAFLSDDGGKTYNKCHFWSNFEIGSLNWLRSKAYTDYFESLDQDGGFFYERWGDAPVHSIAAGLMLKKEEIHFFNDIAYYHVPFTHCPTGEQFRLDRKCHCNPKDNFDWKGYSCTSRYYELNGLPKPEGWQDQSD</sequence>
<dbReference type="GO" id="GO:0006493">
    <property type="term" value="P:protein O-linked glycosylation"/>
    <property type="evidence" value="ECO:0007669"/>
    <property type="project" value="TreeGrafter"/>
</dbReference>
<gene>
    <name evidence="6" type="ORF">B0H65DRAFT_290131</name>
</gene>